<dbReference type="OrthoDB" id="5298787at2"/>
<sequence>MERTPLWDRRYSEEGFTFGTCPNAFLTRSVSHLTPGGHLLSLGEGEGRNAVWLAQQGFRVTAVDASRIGLDKAQSLARQRGVRITTIQANLADFPLPPSEYDGIISIFCHLPPKVRVPLYQRCAKTLRPSGIIILEAYTPDQLNRDTGGPQDAKRLMTAQILRDEFPSLRRILLQERIRSVYEGKLHTGKSSVVQFIGQR</sequence>
<dbReference type="RefSeq" id="WP_078685527.1">
    <property type="nucleotide sequence ID" value="NZ_FUYA01000007.1"/>
</dbReference>
<dbReference type="AlphaFoldDB" id="A0A1T4WHX4"/>
<dbReference type="EMBL" id="FUYA01000007">
    <property type="protein sequence ID" value="SKA76505.1"/>
    <property type="molecule type" value="Genomic_DNA"/>
</dbReference>
<dbReference type="GO" id="GO:0032259">
    <property type="term" value="P:methylation"/>
    <property type="evidence" value="ECO:0007669"/>
    <property type="project" value="UniProtKB-KW"/>
</dbReference>
<keyword evidence="4" id="KW-1185">Reference proteome</keyword>
<dbReference type="SUPFAM" id="SSF53335">
    <property type="entry name" value="S-adenosyl-L-methionine-dependent methyltransferases"/>
    <property type="match status" value="1"/>
</dbReference>
<evidence type="ECO:0000256" key="1">
    <source>
        <dbReference type="ARBA" id="ARBA00022679"/>
    </source>
</evidence>
<dbReference type="PANTHER" id="PTHR43861:SF3">
    <property type="entry name" value="PUTATIVE (AFU_ORTHOLOGUE AFUA_2G14390)-RELATED"/>
    <property type="match status" value="1"/>
</dbReference>
<evidence type="ECO:0000313" key="4">
    <source>
        <dbReference type="Proteomes" id="UP000189733"/>
    </source>
</evidence>
<evidence type="ECO:0000313" key="3">
    <source>
        <dbReference type="EMBL" id="SKA76505.1"/>
    </source>
</evidence>
<dbReference type="InterPro" id="IPR029063">
    <property type="entry name" value="SAM-dependent_MTases_sf"/>
</dbReference>
<protein>
    <submittedName>
        <fullName evidence="3">Methyltransferase domain-containing protein</fullName>
    </submittedName>
</protein>
<dbReference type="Gene3D" id="3.40.50.150">
    <property type="entry name" value="Vaccinia Virus protein VP39"/>
    <property type="match status" value="1"/>
</dbReference>
<keyword evidence="3" id="KW-0489">Methyltransferase</keyword>
<proteinExistence type="predicted"/>
<dbReference type="InterPro" id="IPR041698">
    <property type="entry name" value="Methyltransf_25"/>
</dbReference>
<evidence type="ECO:0000259" key="2">
    <source>
        <dbReference type="Pfam" id="PF13649"/>
    </source>
</evidence>
<gene>
    <name evidence="3" type="ORF">SAMN02745702_02248</name>
</gene>
<accession>A0A1T4WHX4</accession>
<dbReference type="PANTHER" id="PTHR43861">
    <property type="entry name" value="TRANS-ACONITATE 2-METHYLTRANSFERASE-RELATED"/>
    <property type="match status" value="1"/>
</dbReference>
<dbReference type="Pfam" id="PF13649">
    <property type="entry name" value="Methyltransf_25"/>
    <property type="match status" value="1"/>
</dbReference>
<dbReference type="GO" id="GO:0008168">
    <property type="term" value="F:methyltransferase activity"/>
    <property type="evidence" value="ECO:0007669"/>
    <property type="project" value="UniProtKB-KW"/>
</dbReference>
<dbReference type="Proteomes" id="UP000189733">
    <property type="component" value="Unassembled WGS sequence"/>
</dbReference>
<organism evidence="3 4">
    <name type="scientific">Desulfobaculum bizertense DSM 18034</name>
    <dbReference type="NCBI Taxonomy" id="1121442"/>
    <lineage>
        <taxon>Bacteria</taxon>
        <taxon>Pseudomonadati</taxon>
        <taxon>Thermodesulfobacteriota</taxon>
        <taxon>Desulfovibrionia</taxon>
        <taxon>Desulfovibrionales</taxon>
        <taxon>Desulfovibrionaceae</taxon>
        <taxon>Desulfobaculum</taxon>
    </lineage>
</organism>
<reference evidence="3 4" key="1">
    <citation type="submission" date="2017-02" db="EMBL/GenBank/DDBJ databases">
        <authorList>
            <person name="Peterson S.W."/>
        </authorList>
    </citation>
    <scope>NUCLEOTIDE SEQUENCE [LARGE SCALE GENOMIC DNA]</scope>
    <source>
        <strain evidence="3 4">DSM 18034</strain>
    </source>
</reference>
<dbReference type="STRING" id="1121442.SAMN02745702_02248"/>
<feature type="domain" description="Methyltransferase" evidence="2">
    <location>
        <begin position="40"/>
        <end position="131"/>
    </location>
</feature>
<keyword evidence="1 3" id="KW-0808">Transferase</keyword>
<dbReference type="CDD" id="cd02440">
    <property type="entry name" value="AdoMet_MTases"/>
    <property type="match status" value="1"/>
</dbReference>
<name>A0A1T4WHX4_9BACT</name>